<dbReference type="OrthoDB" id="4347at2759"/>
<evidence type="ECO:0000256" key="3">
    <source>
        <dbReference type="ARBA" id="ARBA00022833"/>
    </source>
</evidence>
<dbReference type="AlphaFoldDB" id="A0A7C8IEK6"/>
<dbReference type="Pfam" id="PF00642">
    <property type="entry name" value="zf-CCCH"/>
    <property type="match status" value="1"/>
</dbReference>
<feature type="region of interest" description="Disordered" evidence="5">
    <location>
        <begin position="982"/>
        <end position="1033"/>
    </location>
</feature>
<keyword evidence="1 4" id="KW-0479">Metal-binding</keyword>
<feature type="region of interest" description="Disordered" evidence="5">
    <location>
        <begin position="678"/>
        <end position="709"/>
    </location>
</feature>
<dbReference type="EMBL" id="JAADJZ010000006">
    <property type="protein sequence ID" value="KAF2874333.1"/>
    <property type="molecule type" value="Genomic_DNA"/>
</dbReference>
<sequence length="1077" mass="118223">MAPSHVPNSHLSQALQGQNIYTDPAYESQLFPGAAEQYSSGSWNPGQLNHHQPGLPAHASVSQPWQHNSYQHQTYNPISQPYRNTGHGYQTAPAYPYNQYGNQTALGSYGHPPAVDPALQVSVEPAMRQQQQQQPQQQAHYQIPVRNSTPQLQSSTVTSQALQQTSLQSAHPTGSPFQIPPKSTTDMFSQRTTPIATARPVSNPNYEMPQVRKSSEFWVFEQAALAAATKSSSLNKLVTFGSEPMHLPANRTALPLYTPRQSMRELKRAGADKKFAKKLSTKQLHAKLSARRVGQAGSPSSAVTGEVSDSETDTDSSDDDSEYTDDEDLEPSPLPATRPDEPHEAVRYDVIKAAWFPRHSPPSTEKIKTSMRELWDVLNTIQKRWRTDSKAVQEAEDQKKIGELPVLKSRVTSQRDLLQTALQSALQYSHPDVLRHMGQVKSLLYMCYQFLANRFKMQDYNGPLPSVIYEMLASCIGTLTTELIDETRVIKALVSMKKNANEKNKALIQQIIDGAATGSKKSKVTSPPAEAEATAPKVAKRPATQPIGRPASEGLGIKRLKPADPPTVPARKPVVAVSARPTNTSTSVPHKRPGERPAAVPVKARGNQVVNKPSTFFSSLNAASKKPTSAATGTITPKTSAQQKPAASVVKEKKPVTGSAAKSSFSFAQTMAELMKPKEEPVAPVKQEKQHPPETVEEKAKRERKESRRHLRVRFRPDATLVEVKLFTHDPDEELGHEENLVRDAGDIGGEGRMFKQHRDMDMEEDDDEMEIEYRPWVKSTPIDFSVVDPEERKRNYEPYGGGECKPTCPEKEANQRRENSTLMVFYTHPSDIPPTPREPPVETQAEAPKPVIEFGPPPQVVIDRSPKPAMPTAAPDLHALEKIFSQFAVPAPNASQPTTNQPSYMPPPPAAPVMPAVPDLSAILSALQNPMQPVAQAPVQTPAPAQQAPALDLNAILSAIQSSTGAGGGVAAFPPTMAGWPPFPASYPPQQQQGGATYQAQQQPQYEQATNGGTKRPRDDPKANNERGYSSFKKQKAQKFNYSAGNLPHKVLPCKFFKLGQCTKGDDCTYIHDPNM</sequence>
<evidence type="ECO:0000259" key="6">
    <source>
        <dbReference type="PROSITE" id="PS50103"/>
    </source>
</evidence>
<reference evidence="7 8" key="1">
    <citation type="submission" date="2020-01" db="EMBL/GenBank/DDBJ databases">
        <authorList>
            <consortium name="DOE Joint Genome Institute"/>
            <person name="Haridas S."/>
            <person name="Albert R."/>
            <person name="Binder M."/>
            <person name="Bloem J."/>
            <person name="Labutti K."/>
            <person name="Salamov A."/>
            <person name="Andreopoulos B."/>
            <person name="Baker S.E."/>
            <person name="Barry K."/>
            <person name="Bills G."/>
            <person name="Bluhm B.H."/>
            <person name="Cannon C."/>
            <person name="Castanera R."/>
            <person name="Culley D.E."/>
            <person name="Daum C."/>
            <person name="Ezra D."/>
            <person name="Gonzalez J.B."/>
            <person name="Henrissat B."/>
            <person name="Kuo A."/>
            <person name="Liang C."/>
            <person name="Lipzen A."/>
            <person name="Lutzoni F."/>
            <person name="Magnuson J."/>
            <person name="Mondo S."/>
            <person name="Nolan M."/>
            <person name="Ohm R."/>
            <person name="Pangilinan J."/>
            <person name="Park H.-J.H."/>
            <person name="Ramirez L."/>
            <person name="Alfaro M."/>
            <person name="Sun H."/>
            <person name="Tritt A."/>
            <person name="Yoshinaga Y."/>
            <person name="Zwiers L.-H.L."/>
            <person name="Turgeon B.G."/>
            <person name="Goodwin S.B."/>
            <person name="Spatafora J.W."/>
            <person name="Crous P.W."/>
            <person name="Grigoriev I.V."/>
        </authorList>
    </citation>
    <scope>NUCLEOTIDE SEQUENCE [LARGE SCALE GENOMIC DNA]</scope>
    <source>
        <strain evidence="7 8">CBS 611.86</strain>
    </source>
</reference>
<feature type="compositionally biased region" description="Polar residues" evidence="5">
    <location>
        <begin position="37"/>
        <end position="50"/>
    </location>
</feature>
<dbReference type="GO" id="GO:0008270">
    <property type="term" value="F:zinc ion binding"/>
    <property type="evidence" value="ECO:0007669"/>
    <property type="project" value="UniProtKB-KW"/>
</dbReference>
<evidence type="ECO:0000256" key="1">
    <source>
        <dbReference type="ARBA" id="ARBA00022723"/>
    </source>
</evidence>
<feature type="region of interest" description="Disordered" evidence="5">
    <location>
        <begin position="150"/>
        <end position="187"/>
    </location>
</feature>
<feature type="compositionally biased region" description="Polar residues" evidence="5">
    <location>
        <begin position="624"/>
        <end position="645"/>
    </location>
</feature>
<evidence type="ECO:0000256" key="4">
    <source>
        <dbReference type="PROSITE-ProRule" id="PRU00723"/>
    </source>
</evidence>
<feature type="region of interest" description="Disordered" evidence="5">
    <location>
        <begin position="517"/>
        <end position="601"/>
    </location>
</feature>
<feature type="compositionally biased region" description="Low complexity" evidence="5">
    <location>
        <begin position="524"/>
        <end position="537"/>
    </location>
</feature>
<proteinExistence type="predicted"/>
<dbReference type="InterPro" id="IPR036855">
    <property type="entry name" value="Znf_CCCH_sf"/>
</dbReference>
<dbReference type="SUPFAM" id="SSF90229">
    <property type="entry name" value="CCCH zinc finger"/>
    <property type="match status" value="1"/>
</dbReference>
<feature type="compositionally biased region" description="Basic and acidic residues" evidence="5">
    <location>
        <begin position="1017"/>
        <end position="1026"/>
    </location>
</feature>
<keyword evidence="3 4" id="KW-0862">Zinc</keyword>
<accession>A0A7C8IEK6</accession>
<keyword evidence="8" id="KW-1185">Reference proteome</keyword>
<feature type="compositionally biased region" description="Low complexity" evidence="5">
    <location>
        <begin position="989"/>
        <end position="1011"/>
    </location>
</feature>
<feature type="compositionally biased region" description="Low complexity" evidence="5">
    <location>
        <begin position="151"/>
        <end position="170"/>
    </location>
</feature>
<feature type="domain" description="C3H1-type" evidence="6">
    <location>
        <begin position="1054"/>
        <end position="1076"/>
    </location>
</feature>
<gene>
    <name evidence="7" type="ORF">BDV95DRAFT_488168</name>
</gene>
<evidence type="ECO:0000256" key="2">
    <source>
        <dbReference type="ARBA" id="ARBA00022771"/>
    </source>
</evidence>
<feature type="compositionally biased region" description="Basic and acidic residues" evidence="5">
    <location>
        <begin position="678"/>
        <end position="706"/>
    </location>
</feature>
<protein>
    <recommendedName>
        <fullName evidence="6">C3H1-type domain-containing protein</fullName>
    </recommendedName>
</protein>
<evidence type="ECO:0000313" key="8">
    <source>
        <dbReference type="Proteomes" id="UP000481861"/>
    </source>
</evidence>
<feature type="compositionally biased region" description="Polar residues" evidence="5">
    <location>
        <begin position="171"/>
        <end position="187"/>
    </location>
</feature>
<comment type="caution">
    <text evidence="7">The sequence shown here is derived from an EMBL/GenBank/DDBJ whole genome shotgun (WGS) entry which is preliminary data.</text>
</comment>
<dbReference type="SMART" id="SM00356">
    <property type="entry name" value="ZnF_C3H1"/>
    <property type="match status" value="1"/>
</dbReference>
<evidence type="ECO:0000256" key="5">
    <source>
        <dbReference type="SAM" id="MobiDB-lite"/>
    </source>
</evidence>
<feature type="region of interest" description="Disordered" evidence="5">
    <location>
        <begin position="286"/>
        <end position="342"/>
    </location>
</feature>
<feature type="compositionally biased region" description="Acidic residues" evidence="5">
    <location>
        <begin position="308"/>
        <end position="330"/>
    </location>
</feature>
<dbReference type="InterPro" id="IPR000571">
    <property type="entry name" value="Znf_CCCH"/>
</dbReference>
<feature type="region of interest" description="Disordered" evidence="5">
    <location>
        <begin position="624"/>
        <end position="655"/>
    </location>
</feature>
<dbReference type="PROSITE" id="PS50103">
    <property type="entry name" value="ZF_C3H1"/>
    <property type="match status" value="1"/>
</dbReference>
<feature type="region of interest" description="Disordered" evidence="5">
    <location>
        <begin position="36"/>
        <end position="67"/>
    </location>
</feature>
<keyword evidence="2 4" id="KW-0863">Zinc-finger</keyword>
<name>A0A7C8IEK6_9PLEO</name>
<organism evidence="7 8">
    <name type="scientific">Massariosphaeria phaeospora</name>
    <dbReference type="NCBI Taxonomy" id="100035"/>
    <lineage>
        <taxon>Eukaryota</taxon>
        <taxon>Fungi</taxon>
        <taxon>Dikarya</taxon>
        <taxon>Ascomycota</taxon>
        <taxon>Pezizomycotina</taxon>
        <taxon>Dothideomycetes</taxon>
        <taxon>Pleosporomycetidae</taxon>
        <taxon>Pleosporales</taxon>
        <taxon>Pleosporales incertae sedis</taxon>
        <taxon>Massariosphaeria</taxon>
    </lineage>
</organism>
<dbReference type="Proteomes" id="UP000481861">
    <property type="component" value="Unassembled WGS sequence"/>
</dbReference>
<evidence type="ECO:0000313" key="7">
    <source>
        <dbReference type="EMBL" id="KAF2874333.1"/>
    </source>
</evidence>
<feature type="zinc finger region" description="C3H1-type" evidence="4">
    <location>
        <begin position="1054"/>
        <end position="1076"/>
    </location>
</feature>